<feature type="transmembrane region" description="Helical" evidence="8">
    <location>
        <begin position="560"/>
        <end position="582"/>
    </location>
</feature>
<keyword evidence="4 8" id="KW-0812">Transmembrane</keyword>
<evidence type="ECO:0000256" key="3">
    <source>
        <dbReference type="ARBA" id="ARBA00022448"/>
    </source>
</evidence>
<feature type="transmembrane region" description="Helical" evidence="8">
    <location>
        <begin position="157"/>
        <end position="180"/>
    </location>
</feature>
<dbReference type="PROSITE" id="PS50283">
    <property type="entry name" value="NA_SOLUT_SYMP_3"/>
    <property type="match status" value="1"/>
</dbReference>
<evidence type="ECO:0000256" key="2">
    <source>
        <dbReference type="ARBA" id="ARBA00006434"/>
    </source>
</evidence>
<feature type="transmembrane region" description="Helical" evidence="8">
    <location>
        <begin position="342"/>
        <end position="363"/>
    </location>
</feature>
<dbReference type="CDD" id="cd11476">
    <property type="entry name" value="SLC5sbd_DUR3"/>
    <property type="match status" value="1"/>
</dbReference>
<accession>A0A9N9FV69</accession>
<keyword evidence="5 8" id="KW-1133">Transmembrane helix</keyword>
<feature type="transmembrane region" description="Helical" evidence="8">
    <location>
        <begin position="594"/>
        <end position="616"/>
    </location>
</feature>
<dbReference type="PANTHER" id="PTHR46154:SF4">
    <property type="entry name" value="UREA ACTIVE TRANSPORTER"/>
    <property type="match status" value="1"/>
</dbReference>
<reference evidence="9" key="1">
    <citation type="submission" date="2021-06" db="EMBL/GenBank/DDBJ databases">
        <authorList>
            <person name="Kallberg Y."/>
            <person name="Tangrot J."/>
            <person name="Rosling A."/>
        </authorList>
    </citation>
    <scope>NUCLEOTIDE SEQUENCE</scope>
    <source>
        <strain evidence="9">CL551</strain>
    </source>
</reference>
<sequence length="662" mass="71782">MTEPVLSQGVGWGIVLGFGAFFAIVMTLLTFAQKRYLQEYQTSEMFMTAHRSVKTGLVASAVVSSWTWAATLLQSSSVAYKYGVSGPFWYASGATIQVLLFAILAIELKRKAPNAHTFLEIMNVRYGKATHLVFLFFALATNMIVTAMLLLGGSAVLNALTGVNTIACCFLLPLGVLIYTHFGGIKATFLTDYVHTTVIFIIILSFLFTVYCTSPEIGSPDRMYDMLDQASLKLRVNNPDLNDNAQSSYLTMDSLQGLIFGIINIVGNFGTVFVDNAYWQRAIAARPSSTVKAYLIGGLAWFAIPFTLATTMGLAGVALVGAGDIDPLKKEDVSAGLVLPLAAAHILGKAGAFAVLVLVFMAVTSAASAELIAVSSIYTYDIYRTYVHSGALGSQVIVQSHYSVLGFGIGMGALAVILNYIGIDLGYMYLLMGIICSPAVFPVAFTLTWKKQSKSAAISAALIGVVAGISVWLGTAHKLDGVITIDSTGKNYPMLAGNLTSLGVSLIITLVWSTLAPDNFDFDVTRSKLQILTDDEVLENANYQDPIETDPARLQKAFNFAVWSSIALTIILIVIWPLPMYFSHYVFSKPFFKFWVAISFIWAICSTVAVAIYPLYESKKSIQSVFGGVISDIKGERIEPKVNDGEKDYRDNSNQVIVENKA</sequence>
<evidence type="ECO:0000313" key="9">
    <source>
        <dbReference type="EMBL" id="CAG8559846.1"/>
    </source>
</evidence>
<dbReference type="InterPro" id="IPR038377">
    <property type="entry name" value="Na/Glc_symporter_sf"/>
</dbReference>
<name>A0A9N9FV69_9GLOM</name>
<comment type="similarity">
    <text evidence="2 7">Belongs to the sodium:solute symporter (SSF) (TC 2.A.21) family.</text>
</comment>
<feature type="transmembrane region" description="Helical" evidence="8">
    <location>
        <begin position="53"/>
        <end position="73"/>
    </location>
</feature>
<dbReference type="GO" id="GO:0015204">
    <property type="term" value="F:urea transmembrane transporter activity"/>
    <property type="evidence" value="ECO:0007669"/>
    <property type="project" value="InterPro"/>
</dbReference>
<dbReference type="NCBIfam" id="TIGR00813">
    <property type="entry name" value="sss"/>
    <property type="match status" value="1"/>
</dbReference>
<keyword evidence="3" id="KW-0813">Transport</keyword>
<evidence type="ECO:0000256" key="5">
    <source>
        <dbReference type="ARBA" id="ARBA00022989"/>
    </source>
</evidence>
<feature type="transmembrane region" description="Helical" evidence="8">
    <location>
        <begin position="456"/>
        <end position="475"/>
    </location>
</feature>
<evidence type="ECO:0000256" key="8">
    <source>
        <dbReference type="SAM" id="Phobius"/>
    </source>
</evidence>
<feature type="transmembrane region" description="Helical" evidence="8">
    <location>
        <begin position="299"/>
        <end position="322"/>
    </location>
</feature>
<dbReference type="OrthoDB" id="6132759at2759"/>
<dbReference type="InterPro" id="IPR001734">
    <property type="entry name" value="Na/solute_symporter"/>
</dbReference>
<feature type="transmembrane region" description="Helical" evidence="8">
    <location>
        <begin position="12"/>
        <end position="32"/>
    </location>
</feature>
<dbReference type="AlphaFoldDB" id="A0A9N9FV69"/>
<dbReference type="GO" id="GO:0015606">
    <property type="term" value="F:spermidine transmembrane transporter activity"/>
    <property type="evidence" value="ECO:0007669"/>
    <property type="project" value="UniProtKB-ARBA"/>
</dbReference>
<proteinExistence type="inferred from homology"/>
<evidence type="ECO:0000256" key="7">
    <source>
        <dbReference type="RuleBase" id="RU362091"/>
    </source>
</evidence>
<dbReference type="PANTHER" id="PTHR46154">
    <property type="match status" value="1"/>
</dbReference>
<evidence type="ECO:0000256" key="4">
    <source>
        <dbReference type="ARBA" id="ARBA00022692"/>
    </source>
</evidence>
<feature type="transmembrane region" description="Helical" evidence="8">
    <location>
        <begin position="427"/>
        <end position="449"/>
    </location>
</feature>
<dbReference type="InterPro" id="IPR031155">
    <property type="entry name" value="DUR"/>
</dbReference>
<feature type="transmembrane region" description="Helical" evidence="8">
    <location>
        <begin position="402"/>
        <end position="421"/>
    </location>
</feature>
<dbReference type="GO" id="GO:0005886">
    <property type="term" value="C:plasma membrane"/>
    <property type="evidence" value="ECO:0007669"/>
    <property type="project" value="TreeGrafter"/>
</dbReference>
<dbReference type="FunFam" id="1.20.1730.10:FF:000006">
    <property type="entry name" value="Urea active transporter"/>
    <property type="match status" value="1"/>
</dbReference>
<evidence type="ECO:0000256" key="1">
    <source>
        <dbReference type="ARBA" id="ARBA00004141"/>
    </source>
</evidence>
<keyword evidence="6 8" id="KW-0472">Membrane</keyword>
<evidence type="ECO:0000313" key="10">
    <source>
        <dbReference type="Proteomes" id="UP000789342"/>
    </source>
</evidence>
<dbReference type="Gene3D" id="1.20.1730.10">
    <property type="entry name" value="Sodium/glucose cotransporter"/>
    <property type="match status" value="1"/>
</dbReference>
<feature type="transmembrane region" description="Helical" evidence="8">
    <location>
        <begin position="192"/>
        <end position="211"/>
    </location>
</feature>
<dbReference type="Pfam" id="PF00474">
    <property type="entry name" value="SSF"/>
    <property type="match status" value="1"/>
</dbReference>
<feature type="transmembrane region" description="Helical" evidence="8">
    <location>
        <begin position="129"/>
        <end position="151"/>
    </location>
</feature>
<protein>
    <submittedName>
        <fullName evidence="9">12827_t:CDS:1</fullName>
    </submittedName>
</protein>
<feature type="transmembrane region" description="Helical" evidence="8">
    <location>
        <begin position="88"/>
        <end position="108"/>
    </location>
</feature>
<organism evidence="9 10">
    <name type="scientific">Acaulospora morrowiae</name>
    <dbReference type="NCBI Taxonomy" id="94023"/>
    <lineage>
        <taxon>Eukaryota</taxon>
        <taxon>Fungi</taxon>
        <taxon>Fungi incertae sedis</taxon>
        <taxon>Mucoromycota</taxon>
        <taxon>Glomeromycotina</taxon>
        <taxon>Glomeromycetes</taxon>
        <taxon>Diversisporales</taxon>
        <taxon>Acaulosporaceae</taxon>
        <taxon>Acaulospora</taxon>
    </lineage>
</organism>
<feature type="transmembrane region" description="Helical" evidence="8">
    <location>
        <begin position="495"/>
        <end position="516"/>
    </location>
</feature>
<comment type="caution">
    <text evidence="9">The sequence shown here is derived from an EMBL/GenBank/DDBJ whole genome shotgun (WGS) entry which is preliminary data.</text>
</comment>
<comment type="subcellular location">
    <subcellularLocation>
        <location evidence="1">Membrane</location>
        <topology evidence="1">Multi-pass membrane protein</topology>
    </subcellularLocation>
</comment>
<dbReference type="EMBL" id="CAJVPV010003789">
    <property type="protein sequence ID" value="CAG8559846.1"/>
    <property type="molecule type" value="Genomic_DNA"/>
</dbReference>
<keyword evidence="10" id="KW-1185">Reference proteome</keyword>
<dbReference type="Proteomes" id="UP000789342">
    <property type="component" value="Unassembled WGS sequence"/>
</dbReference>
<evidence type="ECO:0000256" key="6">
    <source>
        <dbReference type="ARBA" id="ARBA00023136"/>
    </source>
</evidence>
<gene>
    <name evidence="9" type="ORF">AMORRO_LOCUS5964</name>
</gene>
<feature type="transmembrane region" description="Helical" evidence="8">
    <location>
        <begin position="258"/>
        <end position="278"/>
    </location>
</feature>